<dbReference type="GO" id="GO:0008233">
    <property type="term" value="F:peptidase activity"/>
    <property type="evidence" value="ECO:0007669"/>
    <property type="project" value="UniProtKB-KW"/>
</dbReference>
<dbReference type="GO" id="GO:0006508">
    <property type="term" value="P:proteolysis"/>
    <property type="evidence" value="ECO:0007669"/>
    <property type="project" value="UniProtKB-KW"/>
</dbReference>
<dbReference type="Gene3D" id="3.40.630.10">
    <property type="entry name" value="Zn peptidases"/>
    <property type="match status" value="1"/>
</dbReference>
<dbReference type="Gene3D" id="3.30.70.360">
    <property type="match status" value="1"/>
</dbReference>
<proteinExistence type="inferred from homology"/>
<comment type="caution">
    <text evidence="6">The sequence shown here is derived from an EMBL/GenBank/DDBJ whole genome shotgun (WGS) entry which is preliminary data.</text>
</comment>
<accession>A0A4S4M281</accession>
<reference evidence="6 7" key="1">
    <citation type="submission" date="2019-02" db="EMBL/GenBank/DDBJ databases">
        <title>Genome sequencing of the rare red list fungi Bondarzewia mesenterica.</title>
        <authorList>
            <person name="Buettner E."/>
            <person name="Kellner H."/>
        </authorList>
    </citation>
    <scope>NUCLEOTIDE SEQUENCE [LARGE SCALE GENOMIC DNA]</scope>
    <source>
        <strain evidence="6 7">DSM 108281</strain>
    </source>
</reference>
<evidence type="ECO:0000256" key="3">
    <source>
        <dbReference type="ARBA" id="ARBA00022723"/>
    </source>
</evidence>
<gene>
    <name evidence="6" type="ORF">EW146_g3820</name>
</gene>
<evidence type="ECO:0000313" key="7">
    <source>
        <dbReference type="Proteomes" id="UP000310158"/>
    </source>
</evidence>
<evidence type="ECO:0000256" key="1">
    <source>
        <dbReference type="ARBA" id="ARBA00006247"/>
    </source>
</evidence>
<dbReference type="OrthoDB" id="7832001at2759"/>
<evidence type="ECO:0000256" key="2">
    <source>
        <dbReference type="ARBA" id="ARBA00022670"/>
    </source>
</evidence>
<dbReference type="PANTHER" id="PTHR43270">
    <property type="entry name" value="BETA-ALA-HIS DIPEPTIDASE"/>
    <property type="match status" value="1"/>
</dbReference>
<dbReference type="PROSITE" id="PS00759">
    <property type="entry name" value="ARGE_DAPE_CPG2_2"/>
    <property type="match status" value="1"/>
</dbReference>
<dbReference type="Pfam" id="PF07687">
    <property type="entry name" value="M20_dimer"/>
    <property type="match status" value="1"/>
</dbReference>
<keyword evidence="2" id="KW-0645">Protease</keyword>
<evidence type="ECO:0000313" key="6">
    <source>
        <dbReference type="EMBL" id="THH16890.1"/>
    </source>
</evidence>
<dbReference type="InterPro" id="IPR001261">
    <property type="entry name" value="ArgE/DapE_CS"/>
</dbReference>
<feature type="domain" description="Peptidase M20 dimerisation" evidence="5">
    <location>
        <begin position="209"/>
        <end position="367"/>
    </location>
</feature>
<keyword evidence="7" id="KW-1185">Reference proteome</keyword>
<dbReference type="AlphaFoldDB" id="A0A4S4M281"/>
<name>A0A4S4M281_9AGAM</name>
<keyword evidence="4" id="KW-0378">Hydrolase</keyword>
<dbReference type="InterPro" id="IPR011650">
    <property type="entry name" value="Peptidase_M20_dimer"/>
</dbReference>
<dbReference type="Pfam" id="PF01546">
    <property type="entry name" value="Peptidase_M20"/>
    <property type="match status" value="1"/>
</dbReference>
<dbReference type="PANTHER" id="PTHR43270:SF4">
    <property type="entry name" value="CARNOSINE DIPEPTIDASE 2, ISOFORM A"/>
    <property type="match status" value="1"/>
</dbReference>
<evidence type="ECO:0000256" key="4">
    <source>
        <dbReference type="ARBA" id="ARBA00022801"/>
    </source>
</evidence>
<dbReference type="InterPro" id="IPR002933">
    <property type="entry name" value="Peptidase_M20"/>
</dbReference>
<comment type="similarity">
    <text evidence="1">Belongs to the peptidase M20A family.</text>
</comment>
<dbReference type="GO" id="GO:0046872">
    <property type="term" value="F:metal ion binding"/>
    <property type="evidence" value="ECO:0007669"/>
    <property type="project" value="UniProtKB-KW"/>
</dbReference>
<organism evidence="6 7">
    <name type="scientific">Bondarzewia mesenterica</name>
    <dbReference type="NCBI Taxonomy" id="1095465"/>
    <lineage>
        <taxon>Eukaryota</taxon>
        <taxon>Fungi</taxon>
        <taxon>Dikarya</taxon>
        <taxon>Basidiomycota</taxon>
        <taxon>Agaricomycotina</taxon>
        <taxon>Agaricomycetes</taxon>
        <taxon>Russulales</taxon>
        <taxon>Bondarzewiaceae</taxon>
        <taxon>Bondarzewia</taxon>
    </lineage>
</organism>
<protein>
    <recommendedName>
        <fullName evidence="5">Peptidase M20 dimerisation domain-containing protein</fullName>
    </recommendedName>
</protein>
<evidence type="ECO:0000259" key="5">
    <source>
        <dbReference type="Pfam" id="PF07687"/>
    </source>
</evidence>
<sequence length="471" mass="51687">MSTPAPKEFLDYVDAHSDDFVNRLGEAVSIKSVSGDPDRRPNVVEMGDWLEKQLKMYGVETKKVDLNFIVPSDQMLPPIILGKIGNDVSKKTLLVYGHYDVQPANQSDGWDTDPFVLTTMPDDRLVGRGSSDDKGPVLGWINVLEAHYQSNLELPVNLQFCFEGMEESGSTGFNEFLSSEDANNWFQGVSNVCISDNTWLTPRKPAVTYGLRGIIYYAVKVSGPVKDLHSGEFGGMVYEPLGDLIHLLGTLTSGDGTILVPGVNDTVRALADDEKVLYEEMDFTTGDVTDATGDTLVTTDKVQLLMKRMRYPSLSLHGIEGALDSNEPKTVIPHEVTGRFSIRLVPDQNPGDIDQLIQSHLKEEFAKLKTKSVLCITAVGDGFPWLGDITHSSFQAAKRATQDVYGLAPDFTREGGSIPVTLSFADKLGVDVLLLPMGRSDDGAHSTNEKLDKSNFINGTKLLGTYLYELK</sequence>
<dbReference type="SUPFAM" id="SSF53187">
    <property type="entry name" value="Zn-dependent exopeptidases"/>
    <property type="match status" value="1"/>
</dbReference>
<dbReference type="InterPro" id="IPR051458">
    <property type="entry name" value="Cyt/Met_Dipeptidase"/>
</dbReference>
<keyword evidence="3" id="KW-0479">Metal-binding</keyword>
<dbReference type="EMBL" id="SGPL01000138">
    <property type="protein sequence ID" value="THH16890.1"/>
    <property type="molecule type" value="Genomic_DNA"/>
</dbReference>
<dbReference type="Proteomes" id="UP000310158">
    <property type="component" value="Unassembled WGS sequence"/>
</dbReference>